<name>F2B0F2_RHOBT</name>
<proteinExistence type="predicted"/>
<accession>F2B0F2</accession>
<protein>
    <submittedName>
        <fullName evidence="1">Uncharacterized protein</fullName>
    </submittedName>
</protein>
<comment type="caution">
    <text evidence="1">The sequence shown here is derived from an EMBL/GenBank/DDBJ whole genome shotgun (WGS) entry which is preliminary data.</text>
</comment>
<dbReference type="EMBL" id="AFAR01000282">
    <property type="protein sequence ID" value="EGF24584.1"/>
    <property type="molecule type" value="Genomic_DNA"/>
</dbReference>
<organism evidence="1 2">
    <name type="scientific">Rhodopirellula baltica WH47</name>
    <dbReference type="NCBI Taxonomy" id="991778"/>
    <lineage>
        <taxon>Bacteria</taxon>
        <taxon>Pseudomonadati</taxon>
        <taxon>Planctomycetota</taxon>
        <taxon>Planctomycetia</taxon>
        <taxon>Pirellulales</taxon>
        <taxon>Pirellulaceae</taxon>
        <taxon>Rhodopirellula</taxon>
    </lineage>
</organism>
<dbReference type="Proteomes" id="UP000006222">
    <property type="component" value="Unassembled WGS sequence"/>
</dbReference>
<sequence>MIAARDQLKTLAKLLRYTRAACLLREYGIHRPTELHATNHC</sequence>
<dbReference type="AlphaFoldDB" id="F2B0F2"/>
<evidence type="ECO:0000313" key="1">
    <source>
        <dbReference type="EMBL" id="EGF24584.1"/>
    </source>
</evidence>
<reference evidence="1 2" key="1">
    <citation type="journal article" date="2013" name="Mar. Genomics">
        <title>Expression of sulfatases in Rhodopirellula baltica and the diversity of sulfatases in the genus Rhodopirellula.</title>
        <authorList>
            <person name="Wegner C.E."/>
            <person name="Richter-Heitmann T."/>
            <person name="Klindworth A."/>
            <person name="Klockow C."/>
            <person name="Richter M."/>
            <person name="Achstetter T."/>
            <person name="Glockner F.O."/>
            <person name="Harder J."/>
        </authorList>
    </citation>
    <scope>NUCLEOTIDE SEQUENCE [LARGE SCALE GENOMIC DNA]</scope>
    <source>
        <strain evidence="1 2">WH47</strain>
    </source>
</reference>
<gene>
    <name evidence="1" type="ORF">RBWH47_03632</name>
</gene>
<dbReference type="PATRIC" id="fig|991778.3.peg.5791"/>
<evidence type="ECO:0000313" key="2">
    <source>
        <dbReference type="Proteomes" id="UP000006222"/>
    </source>
</evidence>